<feature type="compositionally biased region" description="Polar residues" evidence="4">
    <location>
        <begin position="232"/>
        <end position="245"/>
    </location>
</feature>
<gene>
    <name evidence="7" type="primary">RDH8</name>
</gene>
<dbReference type="PANTHER" id="PTHR43391">
    <property type="entry name" value="RETINOL DEHYDROGENASE-RELATED"/>
    <property type="match status" value="1"/>
</dbReference>
<dbReference type="PRINTS" id="PR00081">
    <property type="entry name" value="GDHRDH"/>
</dbReference>
<reference evidence="7" key="1">
    <citation type="submission" date="2025-08" db="UniProtKB">
        <authorList>
            <consortium name="RefSeq"/>
        </authorList>
    </citation>
    <scope>IDENTIFICATION</scope>
    <source>
        <tissue evidence="7">Blood</tissue>
    </source>
</reference>
<dbReference type="PROSITE" id="PS00061">
    <property type="entry name" value="ADH_SHORT"/>
    <property type="match status" value="1"/>
</dbReference>
<evidence type="ECO:0000313" key="6">
    <source>
        <dbReference type="Proteomes" id="UP001652662"/>
    </source>
</evidence>
<dbReference type="RefSeq" id="XP_070479802.1">
    <property type="nucleotide sequence ID" value="XM_070623701.1"/>
</dbReference>
<dbReference type="PANTHER" id="PTHR43391:SF8">
    <property type="entry name" value="RETINOL DEHYDROGENASE 8"/>
    <property type="match status" value="1"/>
</dbReference>
<feature type="compositionally biased region" description="Pro residues" evidence="4">
    <location>
        <begin position="289"/>
        <end position="318"/>
    </location>
</feature>
<sequence>MAEPPRTVLISGCSTGIGLELAVQLAQDPRQRFQVVATMRDLGKKGMLEAAAGEALGQTLTVAQLDVCSDESVAQCLSCIQGGEVDVLVNNAGVGLVGPIEGLSLAAMQKVFDTNFFGAVRLVKAVLPGMKKRRQGHIVVVSSVMGLQGVVFNEVYAASKFALEGFFESLAVQLLQFNIFVSLVEPGPVATEFEGKLMEQVSTAEFPGTDPDTLRYFRDSYLPASRELFRNVGQSPQDVVQSSGLRPTGHRQRHRLGQTTPAPTDQRPLLPADRAQSRGPLRRPVCANHPPPALPLAAPPPPWPSMPGLRLPPPPGPAPVSRASPTLPHP</sequence>
<dbReference type="GeneID" id="139083918"/>
<comment type="similarity">
    <text evidence="1 3">Belongs to the short-chain dehydrogenases/reductases (SDR) family.</text>
</comment>
<dbReference type="SUPFAM" id="SSF51735">
    <property type="entry name" value="NAD(P)-binding Rossmann-fold domains"/>
    <property type="match status" value="1"/>
</dbReference>
<dbReference type="InterPro" id="IPR057326">
    <property type="entry name" value="KR_dom"/>
</dbReference>
<proteinExistence type="inferred from homology"/>
<evidence type="ECO:0000256" key="1">
    <source>
        <dbReference type="ARBA" id="ARBA00006484"/>
    </source>
</evidence>
<name>A0ABM4PRJ1_EQUPR</name>
<dbReference type="SMART" id="SM00822">
    <property type="entry name" value="PKS_KR"/>
    <property type="match status" value="1"/>
</dbReference>
<dbReference type="Gene3D" id="3.40.50.720">
    <property type="entry name" value="NAD(P)-binding Rossmann-like Domain"/>
    <property type="match status" value="1"/>
</dbReference>
<evidence type="ECO:0000256" key="2">
    <source>
        <dbReference type="ARBA" id="ARBA00023002"/>
    </source>
</evidence>
<protein>
    <submittedName>
        <fullName evidence="7">Retinol dehydrogenase 8 isoform X1</fullName>
    </submittedName>
</protein>
<dbReference type="InterPro" id="IPR002347">
    <property type="entry name" value="SDR_fam"/>
</dbReference>
<evidence type="ECO:0000259" key="5">
    <source>
        <dbReference type="SMART" id="SM00822"/>
    </source>
</evidence>
<dbReference type="Proteomes" id="UP001652662">
    <property type="component" value="Chromosome 6"/>
</dbReference>
<dbReference type="InterPro" id="IPR020904">
    <property type="entry name" value="Sc_DH/Rdtase_CS"/>
</dbReference>
<evidence type="ECO:0000256" key="4">
    <source>
        <dbReference type="SAM" id="MobiDB-lite"/>
    </source>
</evidence>
<organism evidence="6 7">
    <name type="scientific">Equus przewalskii</name>
    <name type="common">Przewalski's horse</name>
    <name type="synonym">Equus caballus przewalskii</name>
    <dbReference type="NCBI Taxonomy" id="9798"/>
    <lineage>
        <taxon>Eukaryota</taxon>
        <taxon>Metazoa</taxon>
        <taxon>Chordata</taxon>
        <taxon>Craniata</taxon>
        <taxon>Vertebrata</taxon>
        <taxon>Euteleostomi</taxon>
        <taxon>Mammalia</taxon>
        <taxon>Eutheria</taxon>
        <taxon>Laurasiatheria</taxon>
        <taxon>Perissodactyla</taxon>
        <taxon>Equidae</taxon>
        <taxon>Equus</taxon>
    </lineage>
</organism>
<dbReference type="PRINTS" id="PR00080">
    <property type="entry name" value="SDRFAMILY"/>
</dbReference>
<accession>A0ABM4PRJ1</accession>
<feature type="region of interest" description="Disordered" evidence="4">
    <location>
        <begin position="232"/>
        <end position="330"/>
    </location>
</feature>
<keyword evidence="2" id="KW-0560">Oxidoreductase</keyword>
<keyword evidence="6" id="KW-1185">Reference proteome</keyword>
<evidence type="ECO:0000313" key="7">
    <source>
        <dbReference type="RefSeq" id="XP_070479802.1"/>
    </source>
</evidence>
<evidence type="ECO:0000256" key="3">
    <source>
        <dbReference type="RuleBase" id="RU000363"/>
    </source>
</evidence>
<dbReference type="InterPro" id="IPR036291">
    <property type="entry name" value="NAD(P)-bd_dom_sf"/>
</dbReference>
<feature type="domain" description="Ketoreductase" evidence="5">
    <location>
        <begin position="6"/>
        <end position="192"/>
    </location>
</feature>
<dbReference type="Pfam" id="PF00106">
    <property type="entry name" value="adh_short"/>
    <property type="match status" value="1"/>
</dbReference>